<protein>
    <submittedName>
        <fullName evidence="2">Uncharacterized protein</fullName>
    </submittedName>
</protein>
<keyword evidence="1" id="KW-0472">Membrane</keyword>
<name>A0A934VCG7_9BACT</name>
<evidence type="ECO:0000256" key="1">
    <source>
        <dbReference type="SAM" id="Phobius"/>
    </source>
</evidence>
<dbReference type="EMBL" id="JAENIK010000011">
    <property type="protein sequence ID" value="MBK1816951.1"/>
    <property type="molecule type" value="Genomic_DNA"/>
</dbReference>
<organism evidence="2 3">
    <name type="scientific">Luteolibacter yonseiensis</name>
    <dbReference type="NCBI Taxonomy" id="1144680"/>
    <lineage>
        <taxon>Bacteria</taxon>
        <taxon>Pseudomonadati</taxon>
        <taxon>Verrucomicrobiota</taxon>
        <taxon>Verrucomicrobiia</taxon>
        <taxon>Verrucomicrobiales</taxon>
        <taxon>Verrucomicrobiaceae</taxon>
        <taxon>Luteolibacter</taxon>
    </lineage>
</organism>
<gene>
    <name evidence="2" type="ORF">JIN84_15095</name>
</gene>
<dbReference type="Gene3D" id="3.30.700.10">
    <property type="entry name" value="Glycoprotein, Type 4 Pilin"/>
    <property type="match status" value="1"/>
</dbReference>
<dbReference type="AlphaFoldDB" id="A0A934VCG7"/>
<keyword evidence="1" id="KW-1133">Transmembrane helix</keyword>
<dbReference type="InterPro" id="IPR045584">
    <property type="entry name" value="Pilin-like"/>
</dbReference>
<dbReference type="Proteomes" id="UP000600139">
    <property type="component" value="Unassembled WGS sequence"/>
</dbReference>
<evidence type="ECO:0000313" key="3">
    <source>
        <dbReference type="Proteomes" id="UP000600139"/>
    </source>
</evidence>
<comment type="caution">
    <text evidence="2">The sequence shown here is derived from an EMBL/GenBank/DDBJ whole genome shotgun (WGS) entry which is preliminary data.</text>
</comment>
<sequence>MTVLCGVTFAGGLLLVGSKRPLIALTFIAVVTFATLVLPLRFLTEMTTLRKSSDMSAVTGIESAVVNFRYEYGVLPTEMERVPLQGVDGVKLLEILLGDEKSEADPRNPKGIRFLAIKEAKGRKGGLRVRDGTNSAESVLDSWGRPYVVLMDVTNKGGLYFRHGTKIVDLPGKSVAVFSPGKDGIAGNSDDVRTWGN</sequence>
<keyword evidence="1" id="KW-0812">Transmembrane</keyword>
<dbReference type="RefSeq" id="WP_200351874.1">
    <property type="nucleotide sequence ID" value="NZ_BAABHZ010000006.1"/>
</dbReference>
<reference evidence="2" key="1">
    <citation type="submission" date="2021-01" db="EMBL/GenBank/DDBJ databases">
        <title>Modified the classification status of verrucomicrobia.</title>
        <authorList>
            <person name="Feng X."/>
        </authorList>
    </citation>
    <scope>NUCLEOTIDE SEQUENCE</scope>
    <source>
        <strain evidence="2">JCM 18052</strain>
    </source>
</reference>
<proteinExistence type="predicted"/>
<keyword evidence="3" id="KW-1185">Reference proteome</keyword>
<dbReference type="SUPFAM" id="SSF54523">
    <property type="entry name" value="Pili subunits"/>
    <property type="match status" value="1"/>
</dbReference>
<evidence type="ECO:0000313" key="2">
    <source>
        <dbReference type="EMBL" id="MBK1816951.1"/>
    </source>
</evidence>
<feature type="transmembrane region" description="Helical" evidence="1">
    <location>
        <begin position="22"/>
        <end position="43"/>
    </location>
</feature>
<accession>A0A934VCG7</accession>